<evidence type="ECO:0000256" key="2">
    <source>
        <dbReference type="ARBA" id="ARBA00022679"/>
    </source>
</evidence>
<dbReference type="ExpressionAtlas" id="A0A3L6FIN4">
    <property type="expression patterns" value="baseline and differential"/>
</dbReference>
<evidence type="ECO:0000256" key="1">
    <source>
        <dbReference type="ARBA" id="ARBA00012386"/>
    </source>
</evidence>
<dbReference type="EMBL" id="NCVQ01000004">
    <property type="protein sequence ID" value="PWZ33065.1"/>
    <property type="molecule type" value="Genomic_DNA"/>
</dbReference>
<protein>
    <recommendedName>
        <fullName evidence="1">tRNA-uridine aminocarboxypropyltransferase</fullName>
        <ecNumber evidence="1">2.5.1.25</ecNumber>
    </recommendedName>
</protein>
<organism evidence="9 10">
    <name type="scientific">Zea mays</name>
    <name type="common">Maize</name>
    <dbReference type="NCBI Taxonomy" id="4577"/>
    <lineage>
        <taxon>Eukaryota</taxon>
        <taxon>Viridiplantae</taxon>
        <taxon>Streptophyta</taxon>
        <taxon>Embryophyta</taxon>
        <taxon>Tracheophyta</taxon>
        <taxon>Spermatophyta</taxon>
        <taxon>Magnoliopsida</taxon>
        <taxon>Liliopsida</taxon>
        <taxon>Poales</taxon>
        <taxon>Poaceae</taxon>
        <taxon>PACMAD clade</taxon>
        <taxon>Panicoideae</taxon>
        <taxon>Andropogonodae</taxon>
        <taxon>Andropogoneae</taxon>
        <taxon>Tripsacinae</taxon>
        <taxon>Zea</taxon>
    </lineage>
</organism>
<keyword evidence="3" id="KW-0949">S-adenosyl-L-methionine</keyword>
<evidence type="ECO:0000256" key="5">
    <source>
        <dbReference type="ARBA" id="ARBA00034489"/>
    </source>
</evidence>
<evidence type="ECO:0000313" key="10">
    <source>
        <dbReference type="Proteomes" id="UP000251960"/>
    </source>
</evidence>
<sequence>MDDFDPVPSDCDDGDGGVAAASSSSPGRSICHAGCGRPSRVCLCPYLPASPLHTSTTIVILHHPHALRRNPLSTLPLLARCLSNLRLVPGRRLLPSSTSPASGPVLLLYPSPAASDLVSWCRSTPRPARAAPTLLLLDGTWRQAREMHAASLPVLASLGAVPVALPVDSRADGDSMFESDLVVRKEPRKGCVSTMEAVARALRLLEPEREGAVVEETMLCVLRAMVAFQTEHLLHRTVKPRAKMRKKKELRREQEMQRDAVD</sequence>
<evidence type="ECO:0000256" key="3">
    <source>
        <dbReference type="ARBA" id="ARBA00022691"/>
    </source>
</evidence>
<name>A0A3L6FIN4_MAIZE</name>
<comment type="caution">
    <text evidence="9">The sequence shown here is derived from an EMBL/GenBank/DDBJ whole genome shotgun (WGS) entry which is preliminary data.</text>
</comment>
<dbReference type="GO" id="GO:0016432">
    <property type="term" value="F:tRNA-uridine aminocarboxypropyltransferase activity"/>
    <property type="evidence" value="ECO:0007669"/>
    <property type="project" value="UniProtKB-EC"/>
</dbReference>
<dbReference type="AlphaFoldDB" id="A0A3L6FIN4"/>
<evidence type="ECO:0000313" key="9">
    <source>
        <dbReference type="EMBL" id="PWZ33065.1"/>
    </source>
</evidence>
<feature type="compositionally biased region" description="Basic residues" evidence="7">
    <location>
        <begin position="239"/>
        <end position="249"/>
    </location>
</feature>
<evidence type="ECO:0000259" key="8">
    <source>
        <dbReference type="SMART" id="SM01144"/>
    </source>
</evidence>
<evidence type="ECO:0000256" key="7">
    <source>
        <dbReference type="SAM" id="MobiDB-lite"/>
    </source>
</evidence>
<dbReference type="Proteomes" id="UP000251960">
    <property type="component" value="Chromosome 3"/>
</dbReference>
<feature type="compositionally biased region" description="Low complexity" evidence="7">
    <location>
        <begin position="18"/>
        <end position="29"/>
    </location>
</feature>
<feature type="domain" description="DTW" evidence="8">
    <location>
        <begin position="28"/>
        <end position="234"/>
    </location>
</feature>
<dbReference type="SMART" id="SM01144">
    <property type="entry name" value="DTW"/>
    <property type="match status" value="1"/>
</dbReference>
<feature type="compositionally biased region" description="Basic and acidic residues" evidence="7">
    <location>
        <begin position="250"/>
        <end position="262"/>
    </location>
</feature>
<feature type="region of interest" description="Disordered" evidence="7">
    <location>
        <begin position="239"/>
        <end position="262"/>
    </location>
</feature>
<dbReference type="InterPro" id="IPR039262">
    <property type="entry name" value="DTWD2/TAPT"/>
</dbReference>
<feature type="region of interest" description="Disordered" evidence="7">
    <location>
        <begin position="1"/>
        <end position="29"/>
    </location>
</feature>
<gene>
    <name evidence="9" type="primary">DTWD2</name>
    <name evidence="9" type="ORF">Zm00014a_004381</name>
</gene>
<dbReference type="PANTHER" id="PTHR21392">
    <property type="entry name" value="TRNA-URIDINE AMINOCARBOXYPROPYLTRANSFERASE 2"/>
    <property type="match status" value="1"/>
</dbReference>
<dbReference type="PANTHER" id="PTHR21392:SF0">
    <property type="entry name" value="TRNA-URIDINE AMINOCARBOXYPROPYLTRANSFERASE 2"/>
    <property type="match status" value="1"/>
</dbReference>
<dbReference type="EC" id="2.5.1.25" evidence="1"/>
<reference evidence="9 10" key="1">
    <citation type="journal article" date="2018" name="Nat. Genet.">
        <title>Extensive intraspecific gene order and gene structural variations between Mo17 and other maize genomes.</title>
        <authorList>
            <person name="Sun S."/>
            <person name="Zhou Y."/>
            <person name="Chen J."/>
            <person name="Shi J."/>
            <person name="Zhao H."/>
            <person name="Zhao H."/>
            <person name="Song W."/>
            <person name="Zhang M."/>
            <person name="Cui Y."/>
            <person name="Dong X."/>
            <person name="Liu H."/>
            <person name="Ma X."/>
            <person name="Jiao Y."/>
            <person name="Wang B."/>
            <person name="Wei X."/>
            <person name="Stein J.C."/>
            <person name="Glaubitz J.C."/>
            <person name="Lu F."/>
            <person name="Yu G."/>
            <person name="Liang C."/>
            <person name="Fengler K."/>
            <person name="Li B."/>
            <person name="Rafalski A."/>
            <person name="Schnable P.S."/>
            <person name="Ware D.H."/>
            <person name="Buckler E.S."/>
            <person name="Lai J."/>
        </authorList>
    </citation>
    <scope>NUCLEOTIDE SEQUENCE [LARGE SCALE GENOMIC DNA]</scope>
    <source>
        <strain evidence="10">cv. Missouri 17</strain>
        <tissue evidence="9">Seedling</tissue>
    </source>
</reference>
<evidence type="ECO:0000256" key="6">
    <source>
        <dbReference type="ARBA" id="ARBA00048718"/>
    </source>
</evidence>
<feature type="compositionally biased region" description="Acidic residues" evidence="7">
    <location>
        <begin position="1"/>
        <end position="15"/>
    </location>
</feature>
<comment type="catalytic activity">
    <reaction evidence="6">
        <text>a uridine in tRNA + S-adenosyl-L-methionine = a 3-[(3S)-3-amino-3-carboxypropyl]uridine in tRNA + S-methyl-5'-thioadenosine + H(+)</text>
        <dbReference type="Rhea" id="RHEA:62432"/>
        <dbReference type="Rhea" id="RHEA-COMP:13339"/>
        <dbReference type="Rhea" id="RHEA-COMP:16092"/>
        <dbReference type="ChEBI" id="CHEBI:15378"/>
        <dbReference type="ChEBI" id="CHEBI:17509"/>
        <dbReference type="ChEBI" id="CHEBI:59789"/>
        <dbReference type="ChEBI" id="CHEBI:65315"/>
        <dbReference type="ChEBI" id="CHEBI:82930"/>
        <dbReference type="EC" id="2.5.1.25"/>
    </reaction>
</comment>
<dbReference type="Pfam" id="PF03942">
    <property type="entry name" value="DTW"/>
    <property type="match status" value="1"/>
</dbReference>
<accession>A0A3L6FIN4</accession>
<proteinExistence type="inferred from homology"/>
<comment type="similarity">
    <text evidence="5">Belongs to the TDD superfamily. DTWD2 family.</text>
</comment>
<dbReference type="InterPro" id="IPR005636">
    <property type="entry name" value="DTW"/>
</dbReference>
<keyword evidence="4" id="KW-0819">tRNA processing</keyword>
<dbReference type="GO" id="GO:0008033">
    <property type="term" value="P:tRNA processing"/>
    <property type="evidence" value="ECO:0007669"/>
    <property type="project" value="UniProtKB-KW"/>
</dbReference>
<evidence type="ECO:0000256" key="4">
    <source>
        <dbReference type="ARBA" id="ARBA00022694"/>
    </source>
</evidence>
<keyword evidence="2" id="KW-0808">Transferase</keyword>